<dbReference type="PRINTS" id="PR00153">
    <property type="entry name" value="CSAPPISMRASE"/>
</dbReference>
<feature type="domain" description="PPIase cyclophilin-type" evidence="4">
    <location>
        <begin position="83"/>
        <end position="243"/>
    </location>
</feature>
<protein>
    <recommendedName>
        <fullName evidence="2">Peptidyl-prolyl cis-trans isomerase</fullName>
        <shortName evidence="2">PPIase</shortName>
        <ecNumber evidence="2">5.2.1.8</ecNumber>
    </recommendedName>
</protein>
<dbReference type="InterPro" id="IPR044666">
    <property type="entry name" value="Cyclophilin_A-like"/>
</dbReference>
<dbReference type="CDD" id="cd00317">
    <property type="entry name" value="cyclophilin"/>
    <property type="match status" value="1"/>
</dbReference>
<proteinExistence type="inferred from homology"/>
<name>A0A848KAC2_9NOCA</name>
<dbReference type="EMBL" id="VCQU01000001">
    <property type="protein sequence ID" value="NMN93632.1"/>
    <property type="molecule type" value="Genomic_DNA"/>
</dbReference>
<dbReference type="Proteomes" id="UP000535543">
    <property type="component" value="Unassembled WGS sequence"/>
</dbReference>
<dbReference type="Gene3D" id="2.40.100.10">
    <property type="entry name" value="Cyclophilin-like"/>
    <property type="match status" value="1"/>
</dbReference>
<dbReference type="InterPro" id="IPR029000">
    <property type="entry name" value="Cyclophilin-like_dom_sf"/>
</dbReference>
<feature type="compositionally biased region" description="Basic and acidic residues" evidence="3">
    <location>
        <begin position="47"/>
        <end position="61"/>
    </location>
</feature>
<evidence type="ECO:0000259" key="4">
    <source>
        <dbReference type="PROSITE" id="PS50072"/>
    </source>
</evidence>
<evidence type="ECO:0000256" key="1">
    <source>
        <dbReference type="ARBA" id="ARBA00002388"/>
    </source>
</evidence>
<dbReference type="PANTHER" id="PTHR45625">
    <property type="entry name" value="PEPTIDYL-PROLYL CIS-TRANS ISOMERASE-RELATED"/>
    <property type="match status" value="1"/>
</dbReference>
<reference evidence="5 6" key="2">
    <citation type="submission" date="2020-06" db="EMBL/GenBank/DDBJ databases">
        <title>Antribacter stalactiti gen. nov., sp. nov., a new member of the family Nacardiaceae isolated from a cave.</title>
        <authorList>
            <person name="Kim I.S."/>
        </authorList>
    </citation>
    <scope>NUCLEOTIDE SEQUENCE [LARGE SCALE GENOMIC DNA]</scope>
    <source>
        <strain evidence="5 6">YC2-7</strain>
    </source>
</reference>
<comment type="similarity">
    <text evidence="2">Belongs to the cyclophilin-type PPIase family.</text>
</comment>
<feature type="signal peptide" evidence="2">
    <location>
        <begin position="1"/>
        <end position="20"/>
    </location>
</feature>
<dbReference type="InterPro" id="IPR002130">
    <property type="entry name" value="Cyclophilin-type_PPIase_dom"/>
</dbReference>
<dbReference type="SUPFAM" id="SSF50891">
    <property type="entry name" value="Cyclophilin-like"/>
    <property type="match status" value="1"/>
</dbReference>
<organism evidence="5 6">
    <name type="scientific">Antrihabitans stalactiti</name>
    <dbReference type="NCBI Taxonomy" id="2584121"/>
    <lineage>
        <taxon>Bacteria</taxon>
        <taxon>Bacillati</taxon>
        <taxon>Actinomycetota</taxon>
        <taxon>Actinomycetes</taxon>
        <taxon>Mycobacteriales</taxon>
        <taxon>Nocardiaceae</taxon>
        <taxon>Antrihabitans</taxon>
    </lineage>
</organism>
<dbReference type="PROSITE" id="PS50072">
    <property type="entry name" value="CSA_PPIASE_2"/>
    <property type="match status" value="1"/>
</dbReference>
<dbReference type="PANTHER" id="PTHR45625:SF3">
    <property type="entry name" value="PEPTIDYL-PROLYL CIS-TRANS ISOMERASE B-RELATED"/>
    <property type="match status" value="1"/>
</dbReference>
<comment type="function">
    <text evidence="1 2">PPIases accelerate the folding of proteins. It catalyzes the cis-trans isomerization of proline imidic peptide bonds in oligopeptides.</text>
</comment>
<accession>A0A848KAC2</accession>
<keyword evidence="2 5" id="KW-0413">Isomerase</keyword>
<dbReference type="EC" id="5.2.1.8" evidence="2"/>
<dbReference type="Pfam" id="PF00160">
    <property type="entry name" value="Pro_isomerase"/>
    <property type="match status" value="1"/>
</dbReference>
<keyword evidence="2" id="KW-0697">Rotamase</keyword>
<gene>
    <name evidence="5" type="ORF">FGL95_01095</name>
</gene>
<sequence length="244" mass="24966">MRKLVIALACLGVLATAACGDDDKSSSVADKTSTKAPTSATTSAAAEKGECEYPADSEKASKPVQPPSANPDASEKTATATIETSQGNIGLTFDAAKAPCTVHSFISLAKQGYYNSTPCHRLTAAESLSVLQCGDPSGTGSGGPGYSFGDEYPIPKDPTATVTANYKRGTLAMANAGPDTNGSQFFLVYANSTLPPDYTIFGTIDDEGLQTLDKIAAEGIVAGQRGPTDGKPKSGVEIKTVTIA</sequence>
<keyword evidence="6" id="KW-1185">Reference proteome</keyword>
<keyword evidence="2" id="KW-0732">Signal</keyword>
<dbReference type="AlphaFoldDB" id="A0A848KAC2"/>
<evidence type="ECO:0000256" key="2">
    <source>
        <dbReference type="RuleBase" id="RU363019"/>
    </source>
</evidence>
<feature type="compositionally biased region" description="Low complexity" evidence="3">
    <location>
        <begin position="34"/>
        <end position="46"/>
    </location>
</feature>
<comment type="catalytic activity">
    <reaction evidence="2">
        <text>[protein]-peptidylproline (omega=180) = [protein]-peptidylproline (omega=0)</text>
        <dbReference type="Rhea" id="RHEA:16237"/>
        <dbReference type="Rhea" id="RHEA-COMP:10747"/>
        <dbReference type="Rhea" id="RHEA-COMP:10748"/>
        <dbReference type="ChEBI" id="CHEBI:83833"/>
        <dbReference type="ChEBI" id="CHEBI:83834"/>
        <dbReference type="EC" id="5.2.1.8"/>
    </reaction>
</comment>
<comment type="caution">
    <text evidence="5">The sequence shown here is derived from an EMBL/GenBank/DDBJ whole genome shotgun (WGS) entry which is preliminary data.</text>
</comment>
<evidence type="ECO:0000313" key="6">
    <source>
        <dbReference type="Proteomes" id="UP000535543"/>
    </source>
</evidence>
<reference evidence="5 6" key="1">
    <citation type="submission" date="2019-05" db="EMBL/GenBank/DDBJ databases">
        <authorList>
            <person name="Lee S.D."/>
        </authorList>
    </citation>
    <scope>NUCLEOTIDE SEQUENCE [LARGE SCALE GENOMIC DNA]</scope>
    <source>
        <strain evidence="5 6">YC2-7</strain>
    </source>
</reference>
<dbReference type="RefSeq" id="WP_169584335.1">
    <property type="nucleotide sequence ID" value="NZ_VCQU01000001.1"/>
</dbReference>
<evidence type="ECO:0000256" key="3">
    <source>
        <dbReference type="SAM" id="MobiDB-lite"/>
    </source>
</evidence>
<feature type="chain" id="PRO_5033092997" description="Peptidyl-prolyl cis-trans isomerase" evidence="2">
    <location>
        <begin position="21"/>
        <end position="244"/>
    </location>
</feature>
<feature type="region of interest" description="Disordered" evidence="3">
    <location>
        <begin position="20"/>
        <end position="77"/>
    </location>
</feature>
<dbReference type="GO" id="GO:0003755">
    <property type="term" value="F:peptidyl-prolyl cis-trans isomerase activity"/>
    <property type="evidence" value="ECO:0007669"/>
    <property type="project" value="UniProtKB-UniRule"/>
</dbReference>
<evidence type="ECO:0000313" key="5">
    <source>
        <dbReference type="EMBL" id="NMN93632.1"/>
    </source>
</evidence>
<dbReference type="PROSITE" id="PS51257">
    <property type="entry name" value="PROKAR_LIPOPROTEIN"/>
    <property type="match status" value="1"/>
</dbReference>